<organism evidence="1 2">
    <name type="scientific">Pseudonocardia tropica</name>
    <dbReference type="NCBI Taxonomy" id="681289"/>
    <lineage>
        <taxon>Bacteria</taxon>
        <taxon>Bacillati</taxon>
        <taxon>Actinomycetota</taxon>
        <taxon>Actinomycetes</taxon>
        <taxon>Pseudonocardiales</taxon>
        <taxon>Pseudonocardiaceae</taxon>
        <taxon>Pseudonocardia</taxon>
    </lineage>
</organism>
<evidence type="ECO:0000313" key="2">
    <source>
        <dbReference type="Proteomes" id="UP001464923"/>
    </source>
</evidence>
<dbReference type="RefSeq" id="WP_349302467.1">
    <property type="nucleotide sequence ID" value="NZ_JBEDNP010000030.1"/>
</dbReference>
<keyword evidence="2" id="KW-1185">Reference proteome</keyword>
<dbReference type="Proteomes" id="UP001464923">
    <property type="component" value="Unassembled WGS sequence"/>
</dbReference>
<accession>A0ABV1K5C0</accession>
<name>A0ABV1K5C0_9PSEU</name>
<gene>
    <name evidence="1" type="ORF">WHI96_26135</name>
</gene>
<comment type="caution">
    <text evidence="1">The sequence shown here is derived from an EMBL/GenBank/DDBJ whole genome shotgun (WGS) entry which is preliminary data.</text>
</comment>
<dbReference type="EMBL" id="JBEDNP010000030">
    <property type="protein sequence ID" value="MEQ3542293.1"/>
    <property type="molecule type" value="Genomic_DNA"/>
</dbReference>
<proteinExistence type="predicted"/>
<sequence>MSLRPPAWGLLLHAKAIRSVVPVARGSVRRWRGSWKVQRRAAVASRWWVKGSLELIVAGAVASIPFPPADA</sequence>
<evidence type="ECO:0000313" key="1">
    <source>
        <dbReference type="EMBL" id="MEQ3542293.1"/>
    </source>
</evidence>
<reference evidence="1 2" key="1">
    <citation type="submission" date="2024-03" db="EMBL/GenBank/DDBJ databases">
        <title>Draft genome sequence of Pseudonocardia tropica JCM 19149.</title>
        <authorList>
            <person name="Butdee W."/>
            <person name="Duangmal K."/>
        </authorList>
    </citation>
    <scope>NUCLEOTIDE SEQUENCE [LARGE SCALE GENOMIC DNA]</scope>
    <source>
        <strain evidence="1 2">JCM 19149</strain>
    </source>
</reference>
<protein>
    <submittedName>
        <fullName evidence="1">Uncharacterized protein</fullName>
    </submittedName>
</protein>